<dbReference type="InterPro" id="IPR001646">
    <property type="entry name" value="5peptide_repeat"/>
</dbReference>
<gene>
    <name evidence="1" type="ORF">EII11_02515</name>
</gene>
<keyword evidence="2" id="KW-1185">Reference proteome</keyword>
<accession>A0A3P1SHL2</accession>
<evidence type="ECO:0000313" key="2">
    <source>
        <dbReference type="Proteomes" id="UP000280444"/>
    </source>
</evidence>
<comment type="caution">
    <text evidence="1">The sequence shown here is derived from an EMBL/GenBank/DDBJ whole genome shotgun (WGS) entry which is preliminary data.</text>
</comment>
<protein>
    <submittedName>
        <fullName evidence="1">Pentapeptide repeat-containing protein</fullName>
    </submittedName>
</protein>
<dbReference type="SUPFAM" id="SSF141571">
    <property type="entry name" value="Pentapeptide repeat-like"/>
    <property type="match status" value="1"/>
</dbReference>
<proteinExistence type="predicted"/>
<organism evidence="1 2">
    <name type="scientific">Schaalia canis</name>
    <dbReference type="NCBI Taxonomy" id="100469"/>
    <lineage>
        <taxon>Bacteria</taxon>
        <taxon>Bacillati</taxon>
        <taxon>Actinomycetota</taxon>
        <taxon>Actinomycetes</taxon>
        <taxon>Actinomycetales</taxon>
        <taxon>Actinomycetaceae</taxon>
        <taxon>Schaalia</taxon>
    </lineage>
</organism>
<dbReference type="Gene3D" id="2.160.20.80">
    <property type="entry name" value="E3 ubiquitin-protein ligase SopA"/>
    <property type="match status" value="1"/>
</dbReference>
<dbReference type="RefSeq" id="WP_124868202.1">
    <property type="nucleotide sequence ID" value="NZ_RQZF01000001.1"/>
</dbReference>
<dbReference type="EMBL" id="RQZF01000001">
    <property type="protein sequence ID" value="RRC96526.1"/>
    <property type="molecule type" value="Genomic_DNA"/>
</dbReference>
<dbReference type="Proteomes" id="UP000280444">
    <property type="component" value="Unassembled WGS sequence"/>
</dbReference>
<dbReference type="Pfam" id="PF00805">
    <property type="entry name" value="Pentapeptide"/>
    <property type="match status" value="1"/>
</dbReference>
<dbReference type="AlphaFoldDB" id="A0A3P1SHL2"/>
<reference evidence="1 2" key="1">
    <citation type="submission" date="2018-11" db="EMBL/GenBank/DDBJ databases">
        <title>Genomes From Bacteria Associated with the Canine Oral Cavity: a Test Case for Automated Genome-Based Taxonomic Assignment.</title>
        <authorList>
            <person name="Coil D.A."/>
            <person name="Jospin G."/>
            <person name="Darling A.E."/>
            <person name="Wallis C."/>
            <person name="Davis I.J."/>
            <person name="Harris S."/>
            <person name="Eisen J.A."/>
            <person name="Holcombe L.J."/>
            <person name="O'Flynn C."/>
        </authorList>
    </citation>
    <scope>NUCLEOTIDE SEQUENCE [LARGE SCALE GENOMIC DNA]</scope>
    <source>
        <strain evidence="1 2">OH770</strain>
    </source>
</reference>
<dbReference type="OrthoDB" id="2579959at2"/>
<sequence>MIELKEAGVNRSGKMTYHGVLHRLRVEGIDFSGLALDNFHVADVVLRNCDFSRAKVEVFSPGRPHFPCEFIDCSFDRVNFRQVFGLPNRFVGCSFKGARLSRWKLEETDLVDCDFDGATLRQVIVWGSMEERETPTRPARSWVNEIRGNDFSGARFIDSDFRCGVDLTLQKLPVGPDYIYAEDVPAALARGEEVLEGLDPADRKRAAFLLRMIQDELDNGQKQLFFARFRDHSDSMWFPMREAMNQE</sequence>
<name>A0A3P1SHL2_9ACTO</name>
<evidence type="ECO:0000313" key="1">
    <source>
        <dbReference type="EMBL" id="RRC96526.1"/>
    </source>
</evidence>